<evidence type="ECO:0000313" key="3">
    <source>
        <dbReference type="EMBL" id="KAF2458138.1"/>
    </source>
</evidence>
<organism evidence="3 4">
    <name type="scientific">Lineolata rhizophorae</name>
    <dbReference type="NCBI Taxonomy" id="578093"/>
    <lineage>
        <taxon>Eukaryota</taxon>
        <taxon>Fungi</taxon>
        <taxon>Dikarya</taxon>
        <taxon>Ascomycota</taxon>
        <taxon>Pezizomycotina</taxon>
        <taxon>Dothideomycetes</taxon>
        <taxon>Dothideomycetes incertae sedis</taxon>
        <taxon>Lineolatales</taxon>
        <taxon>Lineolataceae</taxon>
        <taxon>Lineolata</taxon>
    </lineage>
</organism>
<protein>
    <submittedName>
        <fullName evidence="3">Uncharacterized protein</fullName>
    </submittedName>
</protein>
<feature type="compositionally biased region" description="Low complexity" evidence="1">
    <location>
        <begin position="38"/>
        <end position="48"/>
    </location>
</feature>
<dbReference type="AlphaFoldDB" id="A0A6A6P304"/>
<keyword evidence="2" id="KW-0732">Signal</keyword>
<feature type="region of interest" description="Disordered" evidence="1">
    <location>
        <begin position="37"/>
        <end position="112"/>
    </location>
</feature>
<feature type="chain" id="PRO_5025338160" evidence="2">
    <location>
        <begin position="32"/>
        <end position="112"/>
    </location>
</feature>
<reference evidence="3" key="1">
    <citation type="journal article" date="2020" name="Stud. Mycol.">
        <title>101 Dothideomycetes genomes: a test case for predicting lifestyles and emergence of pathogens.</title>
        <authorList>
            <person name="Haridas S."/>
            <person name="Albert R."/>
            <person name="Binder M."/>
            <person name="Bloem J."/>
            <person name="Labutti K."/>
            <person name="Salamov A."/>
            <person name="Andreopoulos B."/>
            <person name="Baker S."/>
            <person name="Barry K."/>
            <person name="Bills G."/>
            <person name="Bluhm B."/>
            <person name="Cannon C."/>
            <person name="Castanera R."/>
            <person name="Culley D."/>
            <person name="Daum C."/>
            <person name="Ezra D."/>
            <person name="Gonzalez J."/>
            <person name="Henrissat B."/>
            <person name="Kuo A."/>
            <person name="Liang C."/>
            <person name="Lipzen A."/>
            <person name="Lutzoni F."/>
            <person name="Magnuson J."/>
            <person name="Mondo S."/>
            <person name="Nolan M."/>
            <person name="Ohm R."/>
            <person name="Pangilinan J."/>
            <person name="Park H.-J."/>
            <person name="Ramirez L."/>
            <person name="Alfaro M."/>
            <person name="Sun H."/>
            <person name="Tritt A."/>
            <person name="Yoshinaga Y."/>
            <person name="Zwiers L.-H."/>
            <person name="Turgeon B."/>
            <person name="Goodwin S."/>
            <person name="Spatafora J."/>
            <person name="Crous P."/>
            <person name="Grigoriev I."/>
        </authorList>
    </citation>
    <scope>NUCLEOTIDE SEQUENCE</scope>
    <source>
        <strain evidence="3">ATCC 16933</strain>
    </source>
</reference>
<dbReference type="EMBL" id="MU001678">
    <property type="protein sequence ID" value="KAF2458138.1"/>
    <property type="molecule type" value="Genomic_DNA"/>
</dbReference>
<dbReference type="PROSITE" id="PS51257">
    <property type="entry name" value="PROKAR_LIPOPROTEIN"/>
    <property type="match status" value="1"/>
</dbReference>
<proteinExistence type="predicted"/>
<feature type="compositionally biased region" description="Basic and acidic residues" evidence="1">
    <location>
        <begin position="49"/>
        <end position="67"/>
    </location>
</feature>
<keyword evidence="4" id="KW-1185">Reference proteome</keyword>
<feature type="signal peptide" evidence="2">
    <location>
        <begin position="1"/>
        <end position="31"/>
    </location>
</feature>
<gene>
    <name evidence="3" type="ORF">BDY21DRAFT_363076</name>
</gene>
<feature type="compositionally biased region" description="Polar residues" evidence="1">
    <location>
        <begin position="99"/>
        <end position="112"/>
    </location>
</feature>
<evidence type="ECO:0000256" key="1">
    <source>
        <dbReference type="SAM" id="MobiDB-lite"/>
    </source>
</evidence>
<sequence>MAKCLTKWPRLRGWKWGLAVLLMLALSACRADRLRGKGAAAEGGASETAAREKRGEGRSEGARDGRLLRSPARAPSLKPPSPLGARCCVRPPALPGAARQSSVLSTNAGSSP</sequence>
<evidence type="ECO:0000256" key="2">
    <source>
        <dbReference type="SAM" id="SignalP"/>
    </source>
</evidence>
<accession>A0A6A6P304</accession>
<name>A0A6A6P304_9PEZI</name>
<evidence type="ECO:0000313" key="4">
    <source>
        <dbReference type="Proteomes" id="UP000799766"/>
    </source>
</evidence>
<dbReference type="Proteomes" id="UP000799766">
    <property type="component" value="Unassembled WGS sequence"/>
</dbReference>